<dbReference type="SUPFAM" id="SSF53335">
    <property type="entry name" value="S-adenosyl-L-methionine-dependent methyltransferases"/>
    <property type="match status" value="1"/>
</dbReference>
<dbReference type="EMBL" id="BNAS01000003">
    <property type="protein sequence ID" value="GHH72330.1"/>
    <property type="molecule type" value="Genomic_DNA"/>
</dbReference>
<gene>
    <name evidence="2" type="ORF">GCM10017772_21680</name>
</gene>
<keyword evidence="3" id="KW-1185">Reference proteome</keyword>
<protein>
    <recommendedName>
        <fullName evidence="1">THUMP-like domain-containing protein</fullName>
    </recommendedName>
</protein>
<dbReference type="RefSeq" id="WP_189669311.1">
    <property type="nucleotide sequence ID" value="NZ_BNAS01000003.1"/>
</dbReference>
<feature type="domain" description="THUMP-like" evidence="1">
    <location>
        <begin position="347"/>
        <end position="418"/>
    </location>
</feature>
<dbReference type="Gene3D" id="3.40.50.150">
    <property type="entry name" value="Vaccinia Virus protein VP39"/>
    <property type="match status" value="1"/>
</dbReference>
<organism evidence="2 3">
    <name type="scientific">Promicromonospora soli</name>
    <dbReference type="NCBI Taxonomy" id="2035533"/>
    <lineage>
        <taxon>Bacteria</taxon>
        <taxon>Bacillati</taxon>
        <taxon>Actinomycetota</taxon>
        <taxon>Actinomycetes</taxon>
        <taxon>Micrococcales</taxon>
        <taxon>Promicromonosporaceae</taxon>
        <taxon>Promicromonospora</taxon>
    </lineage>
</organism>
<sequence length="422" mass="44571">MDAAILSKLLSSDGWALLSALPPYDERDAMKTVTTLRAKGVAADLAAAVVTQSRLRARARVKFGDFADGMLFTADGLEQATRLVVAALHARRYLEAGITAVADLTCGIGADSLAFAGTGLRVVATDLDECTAAIALWNLRHFPEAEVRHADGLALDLRAESIEGVYADPARRVRDGSGGRSRRIFDPHAYEPPLDAVWALRETVPAVGIKVGPGIAHDGLPDDAETQWVSVNGDVVEAGLWFGPLAPDGPGRSALVLRTFTDDDGKEHTLSRTVRGADVEPDVGGIGQYLYEPDGAVIRAGLVGAAAAELGGRLVDPTIAYITTDDAADLPPARPADPAGAQAPIATGYRVLDTMPFGLKRLKAYLRTRNVGRITIKKRGTAVVPEQLRKQLVLTGTEEATIVLTRVAGNQQVLVVEPLGAA</sequence>
<accession>A0A919FVH2</accession>
<evidence type="ECO:0000259" key="1">
    <source>
        <dbReference type="Pfam" id="PF18096"/>
    </source>
</evidence>
<evidence type="ECO:0000313" key="2">
    <source>
        <dbReference type="EMBL" id="GHH72330.1"/>
    </source>
</evidence>
<dbReference type="InterPro" id="IPR041497">
    <property type="entry name" value="Thump-like"/>
</dbReference>
<reference evidence="2" key="2">
    <citation type="submission" date="2020-09" db="EMBL/GenBank/DDBJ databases">
        <authorList>
            <person name="Sun Q."/>
            <person name="Zhou Y."/>
        </authorList>
    </citation>
    <scope>NUCLEOTIDE SEQUENCE</scope>
    <source>
        <strain evidence="2">CGMCC 4.7398</strain>
    </source>
</reference>
<reference evidence="2" key="1">
    <citation type="journal article" date="2014" name="Int. J. Syst. Evol. Microbiol.">
        <title>Complete genome sequence of Corynebacterium casei LMG S-19264T (=DSM 44701T), isolated from a smear-ripened cheese.</title>
        <authorList>
            <consortium name="US DOE Joint Genome Institute (JGI-PGF)"/>
            <person name="Walter F."/>
            <person name="Albersmeier A."/>
            <person name="Kalinowski J."/>
            <person name="Ruckert C."/>
        </authorList>
    </citation>
    <scope>NUCLEOTIDE SEQUENCE</scope>
    <source>
        <strain evidence="2">CGMCC 4.7398</strain>
    </source>
</reference>
<proteinExistence type="predicted"/>
<comment type="caution">
    <text evidence="2">The sequence shown here is derived from an EMBL/GenBank/DDBJ whole genome shotgun (WGS) entry which is preliminary data.</text>
</comment>
<evidence type="ECO:0000313" key="3">
    <source>
        <dbReference type="Proteomes" id="UP000627369"/>
    </source>
</evidence>
<dbReference type="AlphaFoldDB" id="A0A919FVH2"/>
<name>A0A919FVH2_9MICO</name>
<dbReference type="Pfam" id="PF18096">
    <property type="entry name" value="Thump_like"/>
    <property type="match status" value="1"/>
</dbReference>
<dbReference type="CDD" id="cd02440">
    <property type="entry name" value="AdoMet_MTases"/>
    <property type="match status" value="1"/>
</dbReference>
<dbReference type="Proteomes" id="UP000627369">
    <property type="component" value="Unassembled WGS sequence"/>
</dbReference>
<dbReference type="InterPro" id="IPR029063">
    <property type="entry name" value="SAM-dependent_MTases_sf"/>
</dbReference>